<dbReference type="InterPro" id="IPR023213">
    <property type="entry name" value="CAT-like_dom_sf"/>
</dbReference>
<dbReference type="InterPro" id="IPR036736">
    <property type="entry name" value="ACP-like_sf"/>
</dbReference>
<dbReference type="InterPro" id="IPR020802">
    <property type="entry name" value="TesA-like"/>
</dbReference>
<dbReference type="InterPro" id="IPR020845">
    <property type="entry name" value="AMP-binding_CS"/>
</dbReference>
<accession>A0AAU6SSI4</accession>
<keyword evidence="3" id="KW-0597">Phosphoprotein</keyword>
<dbReference type="Gene3D" id="3.40.50.980">
    <property type="match status" value="4"/>
</dbReference>
<dbReference type="InterPro" id="IPR029058">
    <property type="entry name" value="AB_hydrolase_fold"/>
</dbReference>
<dbReference type="PROSITE" id="PS00012">
    <property type="entry name" value="PHOSPHOPANTETHEINE"/>
    <property type="match status" value="2"/>
</dbReference>
<dbReference type="InterPro" id="IPR001031">
    <property type="entry name" value="Thioesterase"/>
</dbReference>
<dbReference type="InterPro" id="IPR009081">
    <property type="entry name" value="PP-bd_ACP"/>
</dbReference>
<feature type="domain" description="Carrier" evidence="4">
    <location>
        <begin position="2490"/>
        <end position="2565"/>
    </location>
</feature>
<dbReference type="SUPFAM" id="SSF47336">
    <property type="entry name" value="ACP-like"/>
    <property type="match status" value="2"/>
</dbReference>
<dbReference type="InterPro" id="IPR025110">
    <property type="entry name" value="AMP-bd_C"/>
</dbReference>
<evidence type="ECO:0000256" key="3">
    <source>
        <dbReference type="ARBA" id="ARBA00022553"/>
    </source>
</evidence>
<dbReference type="NCBIfam" id="TIGR01733">
    <property type="entry name" value="AA-adenyl-dom"/>
    <property type="match status" value="2"/>
</dbReference>
<feature type="domain" description="Carrier" evidence="4">
    <location>
        <begin position="973"/>
        <end position="1047"/>
    </location>
</feature>
<dbReference type="GO" id="GO:0009366">
    <property type="term" value="C:enterobactin synthetase complex"/>
    <property type="evidence" value="ECO:0007669"/>
    <property type="project" value="TreeGrafter"/>
</dbReference>
<evidence type="ECO:0000256" key="1">
    <source>
        <dbReference type="ARBA" id="ARBA00001957"/>
    </source>
</evidence>
<dbReference type="SMART" id="SM00823">
    <property type="entry name" value="PKS_PP"/>
    <property type="match status" value="2"/>
</dbReference>
<dbReference type="FunFam" id="3.30.300.30:FF:000010">
    <property type="entry name" value="Enterobactin synthetase component F"/>
    <property type="match status" value="1"/>
</dbReference>
<proteinExistence type="predicted"/>
<evidence type="ECO:0000313" key="5">
    <source>
        <dbReference type="EMBL" id="XAG22933.1"/>
    </source>
</evidence>
<dbReference type="InterPro" id="IPR001242">
    <property type="entry name" value="Condensation_dom"/>
</dbReference>
<dbReference type="InterPro" id="IPR010071">
    <property type="entry name" value="AA_adenyl_dom"/>
</dbReference>
<dbReference type="Gene3D" id="3.30.559.10">
    <property type="entry name" value="Chloramphenicol acetyltransferase-like domain"/>
    <property type="match status" value="3"/>
</dbReference>
<dbReference type="CDD" id="cd17646">
    <property type="entry name" value="A_NRPS_AB3403-like"/>
    <property type="match status" value="1"/>
</dbReference>
<dbReference type="Pfam" id="PF13193">
    <property type="entry name" value="AMP-binding_C"/>
    <property type="match status" value="2"/>
</dbReference>
<dbReference type="FunFam" id="2.30.38.10:FF:000001">
    <property type="entry name" value="Non-ribosomal peptide synthetase PvdI"/>
    <property type="match status" value="2"/>
</dbReference>
<dbReference type="Pfam" id="PF00668">
    <property type="entry name" value="Condensation"/>
    <property type="match status" value="3"/>
</dbReference>
<dbReference type="CDD" id="cd05930">
    <property type="entry name" value="A_NRPS"/>
    <property type="match status" value="1"/>
</dbReference>
<protein>
    <submittedName>
        <fullName evidence="5">Amino acid adenylation domain-containing protein</fullName>
    </submittedName>
</protein>
<dbReference type="GO" id="GO:0043041">
    <property type="term" value="P:amino acid activation for nonribosomal peptide biosynthetic process"/>
    <property type="evidence" value="ECO:0007669"/>
    <property type="project" value="TreeGrafter"/>
</dbReference>
<keyword evidence="2" id="KW-0596">Phosphopantetheine</keyword>
<dbReference type="Gene3D" id="3.30.559.30">
    <property type="entry name" value="Nonribosomal peptide synthetase, condensation domain"/>
    <property type="match status" value="3"/>
</dbReference>
<dbReference type="InterPro" id="IPR020806">
    <property type="entry name" value="PKS_PP-bd"/>
</dbReference>
<dbReference type="GO" id="GO:0031177">
    <property type="term" value="F:phosphopantetheine binding"/>
    <property type="evidence" value="ECO:0007669"/>
    <property type="project" value="InterPro"/>
</dbReference>
<dbReference type="PANTHER" id="PTHR45527:SF1">
    <property type="entry name" value="FATTY ACID SYNTHASE"/>
    <property type="match status" value="1"/>
</dbReference>
<dbReference type="InterPro" id="IPR045851">
    <property type="entry name" value="AMP-bd_C_sf"/>
</dbReference>
<dbReference type="Gene3D" id="3.40.50.1820">
    <property type="entry name" value="alpha/beta hydrolase"/>
    <property type="match status" value="1"/>
</dbReference>
<dbReference type="FunFam" id="3.40.50.12780:FF:000012">
    <property type="entry name" value="Non-ribosomal peptide synthetase"/>
    <property type="match status" value="1"/>
</dbReference>
<dbReference type="EMBL" id="CP095339">
    <property type="protein sequence ID" value="XAG22933.1"/>
    <property type="molecule type" value="Genomic_DNA"/>
</dbReference>
<dbReference type="SMART" id="SM00824">
    <property type="entry name" value="PKS_TE"/>
    <property type="match status" value="1"/>
</dbReference>
<dbReference type="GO" id="GO:0005829">
    <property type="term" value="C:cytosol"/>
    <property type="evidence" value="ECO:0007669"/>
    <property type="project" value="TreeGrafter"/>
</dbReference>
<dbReference type="GO" id="GO:0009239">
    <property type="term" value="P:enterobactin biosynthetic process"/>
    <property type="evidence" value="ECO:0007669"/>
    <property type="project" value="TreeGrafter"/>
</dbReference>
<dbReference type="Gene3D" id="2.30.38.10">
    <property type="entry name" value="Luciferase, Domain 3"/>
    <property type="match status" value="2"/>
</dbReference>
<dbReference type="InterPro" id="IPR006162">
    <property type="entry name" value="Ppantetheine_attach_site"/>
</dbReference>
<dbReference type="PROSITE" id="PS50075">
    <property type="entry name" value="CARRIER"/>
    <property type="match status" value="2"/>
</dbReference>
<dbReference type="PROSITE" id="PS00455">
    <property type="entry name" value="AMP_BINDING"/>
    <property type="match status" value="2"/>
</dbReference>
<gene>
    <name evidence="5" type="ORF">MRN70_17490</name>
</gene>
<dbReference type="NCBIfam" id="NF003417">
    <property type="entry name" value="PRK04813.1"/>
    <property type="match status" value="2"/>
</dbReference>
<evidence type="ECO:0000259" key="4">
    <source>
        <dbReference type="PROSITE" id="PS50075"/>
    </source>
</evidence>
<dbReference type="Gene3D" id="3.30.300.30">
    <property type="match status" value="2"/>
</dbReference>
<evidence type="ECO:0000256" key="2">
    <source>
        <dbReference type="ARBA" id="ARBA00022450"/>
    </source>
</evidence>
<dbReference type="GO" id="GO:0047527">
    <property type="term" value="F:2,3-dihydroxybenzoate-serine ligase activity"/>
    <property type="evidence" value="ECO:0007669"/>
    <property type="project" value="TreeGrafter"/>
</dbReference>
<organism evidence="5">
    <name type="scientific">bacterium 19PA01SH03</name>
    <dbReference type="NCBI Taxonomy" id="2920705"/>
    <lineage>
        <taxon>Bacteria</taxon>
    </lineage>
</organism>
<name>A0AAU6SSI4_UNCXX</name>
<dbReference type="Pfam" id="PF00550">
    <property type="entry name" value="PP-binding"/>
    <property type="match status" value="2"/>
</dbReference>
<dbReference type="Pfam" id="PF00975">
    <property type="entry name" value="Thioesterase"/>
    <property type="match status" value="1"/>
</dbReference>
<sequence length="2822" mass="316339">MKEHQVPEERYPLIGTQQGIWFGQQLMLRPEEFNVAHYIELDGDIDLECFSQAVNSGIFAADSLHFHYFDIDGEIKQGIIEPKQAQNVLEIMDFSQAASVDESALEWMKEDLATQINLQEAKPRYRHCLIHVGDNSKTKWLWYQRYHHIDVDGFSINAITDYIVSEYNRLVAGTAGPTPFTPFKAVIDEHQHFHQSEQYQAARHFWQQQARQLPEALSLVTGGRQSSANIVEKFNIELEGGDWLNRGGNKILPSELAMALVFAYLHLVSGEQHIGVGFPFMRRMGSCAASSSGAVVNILPLTVNVDPTMSLFDVARSMNKVIRQARCYQMYDAEQIQRDLGKVGQVLYGPILNYKPFEEDIHLAGIKGRTHILSAGPIDDIEFSPQLNNNQLSLTLTGNAAKYSQQSLALHAHRFAYMVEQIARNPDTALHTLDIIPANERTNIARWSTGKTLNEKPQVQTVLAVFDQQVKLKPNVEALKFAQQSWSFIQLDRAVENKAQQIKGLGARKGDIIGVAIPRNADTIITMLAILRVGAVYLPIDLAYPQERIETILEQAQPWGVMVENPELLPWNHLTRCISLTDLDSLAVTERVKVDIDPSDVAYIVFTSGSTGKPKGVMNTHGALLNLLHSHQHSIFARTIRCLAEKYQCAENDVQVRAAHTTSFSFDASWEQVLWMLCGHSLYLYDDEQRKDAYELTEKVKKDHIDALDLPPLLLGQMLDNQLMEAEHVPSLVLIGSEAVPEKLWSRVKAYPQLLVENFYGPTEFTVDAVSASLNVDDTPVIGRPILNTQAYVLDKQLNAVAVGVVGELYLAGAGLAKGYLNQAGMTAERFIANPFVHGQIMYRTGDLVKWRDNGQLDFVGRSDDQVKIRGFRIELADVESIISAIDGVETSVVVAERYGESHRLIAYCTLVNPDRSELNESLLLAHISASAPEYMVPAALVIIDKFPLNVNGKIDRKSLPKPVIMSSHGSVAPTTHEEQVLCDAIAELLGIAKVGTSDDFFALGGDSISAMGLGTLLRKVGYELRPKEVFAARQLGVMATLMKPLSIGRQGKLNQDGEIQPLPMWRWFEETFAENTSYVQGVFVEIEPDVMLVHLQAGLKQLVANYSACRLMKRNQGYRIEPVEKVNADSWLTTSRVEDLEYVDLDEMFEQFGQMLAPNRNMLQLIHVVDRAGRSGLMILAHHLIIDGVSWRILLPQLKMLVRAQVNGSKPELNFEVTGLNTWSQALYQHLPQLMKQAKGWIEQESCFIEPLKPSTAKGRIIHHRALLPTELTQNVIRYCQESRVLDIDEILIAAVTSALGKCYQKEAIKLNLESHGREEFDAALNLTQTIGWFTTEFPLVVVLPKDGDLVELLKQVKQSKRCIKDKGLGYMSLRYLDNVYRDELAELSKRNQASLLFNYLGRFEQEQGNWTPIRRQGKFADTLAVSLNSDNALLHPLELNVFVDESDQEGKFALNWTWDEAQFSHDEIRVIGDHITQQLEAILDWFSAQQEPQAILRVPAEFTEDDVSLNDAERLAHRFGPFSDILPALPLQEGLLFQSQLGDEKSNYNSTTRLSFNGTIVPQRVQQALNAVIMRHRQLLAKFDSSILGRTVQLLPQAMAYWPLKCIDIRKESRQYQQAYLEQVEKKELVRQFDLNNPNESLLGATLIHHGNDHSSLFISAHHLVVDGWSTPILLADFLAAYGQDNQNLPQIPSQYADVVNQLKLRDKAPAQALWQQILKDVTPTIAFEDIPVEDSVKEGELIICAEQTQQLTQCLSRYGLTINSLVQGIWSCILGSMTGREDIVFGTPISGRFGHIKGIDEHIGLFSNTIPVRMKLNPKQSLLQQLQAHQNTQIQLLEHDELGLSELQQLAGGETLFDTLLVVENYPDHSDWYQRDYQGAKLTHIHNRGYTHYPLTILVLPGEQIHILFEYRDTIGIAQQVMQRFERVLQTIIDEPDIPLSQLDLRVEEETVLQQRINQTETEVRHSTLGILMAEQAERTPDHVALVDNEYSFSYREMREHVIAITNLLVNQGINIGDIVAVALPRSVKLSLALNSIIESGAAYLPLDVSYPDDRLAYMISDAKPKLIITTSDYSERFSDLGELFILDELPQATPYSDVTRQQALRPEHGAYIIYTSGSTGNPKGVLVSHQAIINRLQWMQHEYQLKDKDVVLQKTPCSFDVSVWEFFWPLIQGATLVMAPPESHKDPEWLMSIIEDYQVTTMHFVPSMLAAFIASVAANSDKDRNVAPSLQRVFCSGEALSKDLSTAYAKWINAPLHNLYGPTEAAVDVTYCPAFGESLDESFGNSVPIGLPVWNTQLYVLDSFLRETPLGVPGELYLAGEQLAIGYLNRHSLTADRFIANPFTHGERMYRTGDIVRWLPSGKIEYLGRSDEQLKIRGQRIELGEIEVALQSLPSVKQALVCAKVFGLEKSMAGADERQLVGYVILNEDVHIEGEALKAALADYLPAHMVPIAIIIMEAFPLSANGKLDRKALPLPSDILIGEGRKARPGLETQLVGIFADVLGIDSLSAEDDFFSLGGHSLMAMKLAADIRRVLNVPVTVGQIMVNSTVEKLALLLLDDKARNDPTLAGFGDVLPIRAGHGPALFCINSASGFAWQYTGLPKYLQGHYPIVGLQSPRPSGAMAVGADMQEACDIYLKALKAIQPHGPYHLLGYSFGGNVAHSLAAQLQQQGEEVAFLCLFDTYPPEGQDWEGPMNEEVQDEIQREKERFLTTNDVTDDELDQQRAKMFEDITANYEDAVRLLSGAQSLKYQGRVELFVAQRTLPQGYDIDQHWQSFITGLEKYYFDCSHEDIITSEHVGKIGEQLNQLLSEKKTLKA</sequence>
<dbReference type="InterPro" id="IPR000873">
    <property type="entry name" value="AMP-dep_synth/lig_dom"/>
</dbReference>
<dbReference type="SUPFAM" id="SSF53474">
    <property type="entry name" value="alpha/beta-Hydrolases"/>
    <property type="match status" value="1"/>
</dbReference>
<dbReference type="SUPFAM" id="SSF56801">
    <property type="entry name" value="Acetyl-CoA synthetase-like"/>
    <property type="match status" value="2"/>
</dbReference>
<dbReference type="SUPFAM" id="SSF52777">
    <property type="entry name" value="CoA-dependent acyltransferases"/>
    <property type="match status" value="6"/>
</dbReference>
<comment type="cofactor">
    <cofactor evidence="1">
        <name>pantetheine 4'-phosphate</name>
        <dbReference type="ChEBI" id="CHEBI:47942"/>
    </cofactor>
</comment>
<dbReference type="PANTHER" id="PTHR45527">
    <property type="entry name" value="NONRIBOSOMAL PEPTIDE SYNTHETASE"/>
    <property type="match status" value="1"/>
</dbReference>
<reference evidence="5" key="1">
    <citation type="submission" date="2022-03" db="EMBL/GenBank/DDBJ databases">
        <title>Sea Food Isolates.</title>
        <authorList>
            <person name="Li c."/>
        </authorList>
    </citation>
    <scope>NUCLEOTIDE SEQUENCE</scope>
    <source>
        <strain evidence="5">19PA01SH03</strain>
    </source>
</reference>
<dbReference type="Pfam" id="PF00501">
    <property type="entry name" value="AMP-binding"/>
    <property type="match status" value="2"/>
</dbReference>
<dbReference type="FunFam" id="3.40.50.980:FF:000002">
    <property type="entry name" value="Enterobactin synthetase component F"/>
    <property type="match status" value="1"/>
</dbReference>
<dbReference type="Gene3D" id="1.10.1200.10">
    <property type="entry name" value="ACP-like"/>
    <property type="match status" value="1"/>
</dbReference>